<name>A0A4Y7RMR0_9FIRM</name>
<dbReference type="CDD" id="cd04861">
    <property type="entry name" value="LigD_Pol_like"/>
    <property type="match status" value="1"/>
</dbReference>
<feature type="domain" description="DNA ligase D polymerase" evidence="1">
    <location>
        <begin position="28"/>
        <end position="280"/>
    </location>
</feature>
<dbReference type="Gene3D" id="3.90.920.10">
    <property type="entry name" value="DNA primase, PRIM domain"/>
    <property type="match status" value="1"/>
</dbReference>
<dbReference type="InterPro" id="IPR014145">
    <property type="entry name" value="LigD_pol_dom"/>
</dbReference>
<protein>
    <submittedName>
        <fullName evidence="2">Bifunctional non-homologous end joining protein LigD</fullName>
    </submittedName>
</protein>
<dbReference type="PANTHER" id="PTHR42705:SF2">
    <property type="entry name" value="BIFUNCTIONAL NON-HOMOLOGOUS END JOINING PROTEIN LIGD"/>
    <property type="match status" value="1"/>
</dbReference>
<dbReference type="InterPro" id="IPR052171">
    <property type="entry name" value="NHEJ_LigD"/>
</dbReference>
<proteinExistence type="predicted"/>
<dbReference type="PANTHER" id="PTHR42705">
    <property type="entry name" value="BIFUNCTIONAL NON-HOMOLOGOUS END JOINING PROTEIN LIGD"/>
    <property type="match status" value="1"/>
</dbReference>
<dbReference type="Proteomes" id="UP000297597">
    <property type="component" value="Unassembled WGS sequence"/>
</dbReference>
<reference evidence="2 3" key="1">
    <citation type="journal article" date="2018" name="Environ. Microbiol.">
        <title>Novel energy conservation strategies and behaviour of Pelotomaculum schinkii driving syntrophic propionate catabolism.</title>
        <authorList>
            <person name="Hidalgo-Ahumada C.A.P."/>
            <person name="Nobu M.K."/>
            <person name="Narihiro T."/>
            <person name="Tamaki H."/>
            <person name="Liu W.T."/>
            <person name="Kamagata Y."/>
            <person name="Stams A.J.M."/>
            <person name="Imachi H."/>
            <person name="Sousa D.Z."/>
        </authorList>
    </citation>
    <scope>NUCLEOTIDE SEQUENCE [LARGE SCALE GENOMIC DNA]</scope>
    <source>
        <strain evidence="2 3">MGP</strain>
    </source>
</reference>
<gene>
    <name evidence="2" type="primary">ligd</name>
    <name evidence="2" type="ORF">Pmgp_02558</name>
</gene>
<evidence type="ECO:0000313" key="3">
    <source>
        <dbReference type="Proteomes" id="UP000297597"/>
    </source>
</evidence>
<dbReference type="Pfam" id="PF21686">
    <property type="entry name" value="LigD_Prim-Pol"/>
    <property type="match status" value="1"/>
</dbReference>
<sequence length="298" mass="34078">MNESYVSVGEHNLKLTNLNKLIWPEGLTKAHLVKYYTDIAPYILPHLRNRPLVMKRYPDGIEGEAFYQKKCPDYAPPWIKRYPVEHSEKVVNYIICNDQPTLLWLANQACIEMHAWLARVESLETPDLAVMDLDPAGGASFEDVLEIALLVKRFLDEFRIKSYPKTSGASGLHLFVPVKQVYSWRQVTGAMKYVAELVVKVHPDKTTMERKVEKRAGKVYLDYLQNGRGKTMAFQYGLRPLPGAPVSTPLLWEEVAEGRIRPGHFTIDTIFERIKSMGDIYAGVLNTRQSLDEIIKDN</sequence>
<keyword evidence="3" id="KW-1185">Reference proteome</keyword>
<evidence type="ECO:0000313" key="2">
    <source>
        <dbReference type="EMBL" id="TEB10153.1"/>
    </source>
</evidence>
<dbReference type="AlphaFoldDB" id="A0A4Y7RMR0"/>
<dbReference type="NCBIfam" id="TIGR02778">
    <property type="entry name" value="ligD_pol"/>
    <property type="match status" value="1"/>
</dbReference>
<accession>A0A4Y7RMR0</accession>
<comment type="caution">
    <text evidence="2">The sequence shown here is derived from an EMBL/GenBank/DDBJ whole genome shotgun (WGS) entry which is preliminary data.</text>
</comment>
<dbReference type="EMBL" id="QFFZ01000031">
    <property type="protein sequence ID" value="TEB10153.1"/>
    <property type="molecule type" value="Genomic_DNA"/>
</dbReference>
<organism evidence="2 3">
    <name type="scientific">Pelotomaculum propionicicum</name>
    <dbReference type="NCBI Taxonomy" id="258475"/>
    <lineage>
        <taxon>Bacteria</taxon>
        <taxon>Bacillati</taxon>
        <taxon>Bacillota</taxon>
        <taxon>Clostridia</taxon>
        <taxon>Eubacteriales</taxon>
        <taxon>Desulfotomaculaceae</taxon>
        <taxon>Pelotomaculum</taxon>
    </lineage>
</organism>
<evidence type="ECO:0000259" key="1">
    <source>
        <dbReference type="Pfam" id="PF21686"/>
    </source>
</evidence>
<dbReference type="OrthoDB" id="9802472at2"/>